<accession>A0A067QPW9</accession>
<evidence type="ECO:0000313" key="2">
    <source>
        <dbReference type="Proteomes" id="UP000027135"/>
    </source>
</evidence>
<reference evidence="1 2" key="1">
    <citation type="journal article" date="2014" name="Nat. Commun.">
        <title>Molecular traces of alternative social organization in a termite genome.</title>
        <authorList>
            <person name="Terrapon N."/>
            <person name="Li C."/>
            <person name="Robertson H.M."/>
            <person name="Ji L."/>
            <person name="Meng X."/>
            <person name="Booth W."/>
            <person name="Chen Z."/>
            <person name="Childers C.P."/>
            <person name="Glastad K.M."/>
            <person name="Gokhale K."/>
            <person name="Gowin J."/>
            <person name="Gronenberg W."/>
            <person name="Hermansen R.A."/>
            <person name="Hu H."/>
            <person name="Hunt B.G."/>
            <person name="Huylmans A.K."/>
            <person name="Khalil S.M."/>
            <person name="Mitchell R.D."/>
            <person name="Munoz-Torres M.C."/>
            <person name="Mustard J.A."/>
            <person name="Pan H."/>
            <person name="Reese J.T."/>
            <person name="Scharf M.E."/>
            <person name="Sun F."/>
            <person name="Vogel H."/>
            <person name="Xiao J."/>
            <person name="Yang W."/>
            <person name="Yang Z."/>
            <person name="Yang Z."/>
            <person name="Zhou J."/>
            <person name="Zhu J."/>
            <person name="Brent C.S."/>
            <person name="Elsik C.G."/>
            <person name="Goodisman M.A."/>
            <person name="Liberles D.A."/>
            <person name="Roe R.M."/>
            <person name="Vargo E.L."/>
            <person name="Vilcinskas A."/>
            <person name="Wang J."/>
            <person name="Bornberg-Bauer E."/>
            <person name="Korb J."/>
            <person name="Zhang G."/>
            <person name="Liebig J."/>
        </authorList>
    </citation>
    <scope>NUCLEOTIDE SEQUENCE [LARGE SCALE GENOMIC DNA]</scope>
    <source>
        <tissue evidence="1">Whole organism</tissue>
    </source>
</reference>
<dbReference type="PANTHER" id="PTHR46114:SF1">
    <property type="entry name" value="ZAD DOMAIN-CONTAINING PROTEIN"/>
    <property type="match status" value="1"/>
</dbReference>
<dbReference type="EMBL" id="KK853152">
    <property type="protein sequence ID" value="KDR10593.1"/>
    <property type="molecule type" value="Genomic_DNA"/>
</dbReference>
<name>A0A067QPW9_ZOONE</name>
<organism evidence="1 2">
    <name type="scientific">Zootermopsis nevadensis</name>
    <name type="common">Dampwood termite</name>
    <dbReference type="NCBI Taxonomy" id="136037"/>
    <lineage>
        <taxon>Eukaryota</taxon>
        <taxon>Metazoa</taxon>
        <taxon>Ecdysozoa</taxon>
        <taxon>Arthropoda</taxon>
        <taxon>Hexapoda</taxon>
        <taxon>Insecta</taxon>
        <taxon>Pterygota</taxon>
        <taxon>Neoptera</taxon>
        <taxon>Polyneoptera</taxon>
        <taxon>Dictyoptera</taxon>
        <taxon>Blattodea</taxon>
        <taxon>Blattoidea</taxon>
        <taxon>Termitoidae</taxon>
        <taxon>Termopsidae</taxon>
        <taxon>Zootermopsis</taxon>
    </lineage>
</organism>
<feature type="non-terminal residue" evidence="1">
    <location>
        <position position="53"/>
    </location>
</feature>
<dbReference type="PANTHER" id="PTHR46114">
    <property type="entry name" value="APPLE DOMAIN-CONTAINING PROTEIN"/>
    <property type="match status" value="1"/>
</dbReference>
<protein>
    <submittedName>
        <fullName evidence="1">Uncharacterized protein</fullName>
    </submittedName>
</protein>
<dbReference type="Proteomes" id="UP000027135">
    <property type="component" value="Unassembled WGS sequence"/>
</dbReference>
<keyword evidence="2" id="KW-1185">Reference proteome</keyword>
<dbReference type="InParanoid" id="A0A067QPW9"/>
<sequence>MSLKMHFLRSHPDLFPSNSGAVSDERGERFFQDISAMEWSAAMLADYCWTVKR</sequence>
<dbReference type="AlphaFoldDB" id="A0A067QPW9"/>
<proteinExistence type="predicted"/>
<evidence type="ECO:0000313" key="1">
    <source>
        <dbReference type="EMBL" id="KDR10593.1"/>
    </source>
</evidence>
<gene>
    <name evidence="1" type="ORF">L798_15435</name>
</gene>